<evidence type="ECO:0000259" key="3">
    <source>
        <dbReference type="Pfam" id="PF01073"/>
    </source>
</evidence>
<evidence type="ECO:0000256" key="2">
    <source>
        <dbReference type="ARBA" id="ARBA00023002"/>
    </source>
</evidence>
<dbReference type="EMBL" id="UOGL01000047">
    <property type="protein sequence ID" value="VAX36301.1"/>
    <property type="molecule type" value="Genomic_DNA"/>
</dbReference>
<organism evidence="4">
    <name type="scientific">hydrothermal vent metagenome</name>
    <dbReference type="NCBI Taxonomy" id="652676"/>
    <lineage>
        <taxon>unclassified sequences</taxon>
        <taxon>metagenomes</taxon>
        <taxon>ecological metagenomes</taxon>
    </lineage>
</organism>
<keyword evidence="2" id="KW-0560">Oxidoreductase</keyword>
<dbReference type="SUPFAM" id="SSF51735">
    <property type="entry name" value="NAD(P)-binding Rossmann-fold domains"/>
    <property type="match status" value="1"/>
</dbReference>
<dbReference type="InterPro" id="IPR050177">
    <property type="entry name" value="Lipid_A_modif_metabolic_enz"/>
</dbReference>
<gene>
    <name evidence="4" type="ORF">MNBD_PLANCTO02-24</name>
</gene>
<proteinExistence type="inferred from homology"/>
<dbReference type="InterPro" id="IPR002225">
    <property type="entry name" value="3Beta_OHSteriod_DH/Estase"/>
</dbReference>
<dbReference type="Gene3D" id="3.40.50.720">
    <property type="entry name" value="NAD(P)-binding Rossmann-like Domain"/>
    <property type="match status" value="1"/>
</dbReference>
<reference evidence="4" key="1">
    <citation type="submission" date="2018-06" db="EMBL/GenBank/DDBJ databases">
        <authorList>
            <person name="Zhirakovskaya E."/>
        </authorList>
    </citation>
    <scope>NUCLEOTIDE SEQUENCE</scope>
</reference>
<evidence type="ECO:0000256" key="1">
    <source>
        <dbReference type="ARBA" id="ARBA00009219"/>
    </source>
</evidence>
<comment type="similarity">
    <text evidence="1">Belongs to the 3-beta-HSD family.</text>
</comment>
<dbReference type="InterPro" id="IPR036291">
    <property type="entry name" value="NAD(P)-bd_dom_sf"/>
</dbReference>
<name>A0A3B1DBV7_9ZZZZ</name>
<protein>
    <submittedName>
        <fullName evidence="4">NAD(P)H steroid dehydrogenase-like protein in alkane synthesis cluster</fullName>
    </submittedName>
</protein>
<dbReference type="PANTHER" id="PTHR43245:SF51">
    <property type="entry name" value="SHORT CHAIN DEHYDROGENASE_REDUCTASE FAMILY 42E, MEMBER 2"/>
    <property type="match status" value="1"/>
</dbReference>
<dbReference type="PANTHER" id="PTHR43245">
    <property type="entry name" value="BIFUNCTIONAL POLYMYXIN RESISTANCE PROTEIN ARNA"/>
    <property type="match status" value="1"/>
</dbReference>
<dbReference type="GO" id="GO:0006694">
    <property type="term" value="P:steroid biosynthetic process"/>
    <property type="evidence" value="ECO:0007669"/>
    <property type="project" value="InterPro"/>
</dbReference>
<feature type="domain" description="3-beta hydroxysteroid dehydrogenase/isomerase" evidence="3">
    <location>
        <begin position="4"/>
        <end position="247"/>
    </location>
</feature>
<dbReference type="Pfam" id="PF01073">
    <property type="entry name" value="3Beta_HSD"/>
    <property type="match status" value="1"/>
</dbReference>
<evidence type="ECO:0000313" key="4">
    <source>
        <dbReference type="EMBL" id="VAX36301.1"/>
    </source>
</evidence>
<dbReference type="AlphaFoldDB" id="A0A3B1DBV7"/>
<sequence>MRMLVTGGGGFLGRYIVEQLVSRGDNVHIFSRKQYPELKKLGVKTVQGDIRDADAITKAAAGIDAVFHVAAVPGVWGAWKMFHSINTVGTENVIAACRKNSVSRLIFTSSPSVIYDGKPHENGNETLPYPPEKSYLCHYPHSKALAEKAVLAANDTNLATVALRPHLIWGPRDNHLIPRLIQRALSGRLRRVGTGKNLVSISYVENAAAAHLMAADVLSPSSPVAGEAYFINEPEPVNLWNWIDELLLAAELPAVQKQISAKAAWRIGALLEKTYKLFRLSAEPPMTRFIASQLSSSHYYNTAKAKQDFNYAPLTSHSTAMEKTIPELQKLVTKTIKG</sequence>
<dbReference type="GO" id="GO:0016616">
    <property type="term" value="F:oxidoreductase activity, acting on the CH-OH group of donors, NAD or NADP as acceptor"/>
    <property type="evidence" value="ECO:0007669"/>
    <property type="project" value="InterPro"/>
</dbReference>
<accession>A0A3B1DBV7</accession>